<evidence type="ECO:0000313" key="3">
    <source>
        <dbReference type="EMBL" id="CAH0364213.1"/>
    </source>
</evidence>
<reference evidence="3" key="1">
    <citation type="submission" date="2021-11" db="EMBL/GenBank/DDBJ databases">
        <authorList>
            <consortium name="Genoscope - CEA"/>
            <person name="William W."/>
        </authorList>
    </citation>
    <scope>NUCLEOTIDE SEQUENCE</scope>
</reference>
<comment type="caution">
    <text evidence="3">The sequence shown here is derived from an EMBL/GenBank/DDBJ whole genome shotgun (WGS) entry which is preliminary data.</text>
</comment>
<keyword evidence="2" id="KW-0732">Signal</keyword>
<evidence type="ECO:0000256" key="1">
    <source>
        <dbReference type="SAM" id="MobiDB-lite"/>
    </source>
</evidence>
<feature type="region of interest" description="Disordered" evidence="1">
    <location>
        <begin position="207"/>
        <end position="243"/>
    </location>
</feature>
<name>A0A8J2S4L5_9STRA</name>
<dbReference type="AlphaFoldDB" id="A0A8J2S4L5"/>
<accession>A0A8J2S4L5</accession>
<dbReference type="OrthoDB" id="44866at2759"/>
<evidence type="ECO:0000256" key="2">
    <source>
        <dbReference type="SAM" id="SignalP"/>
    </source>
</evidence>
<feature type="signal peptide" evidence="2">
    <location>
        <begin position="1"/>
        <end position="22"/>
    </location>
</feature>
<protein>
    <submittedName>
        <fullName evidence="3">Uncharacterized protein</fullName>
    </submittedName>
</protein>
<feature type="compositionally biased region" description="Basic and acidic residues" evidence="1">
    <location>
        <begin position="233"/>
        <end position="243"/>
    </location>
</feature>
<gene>
    <name evidence="3" type="ORF">PECAL_1P05660</name>
</gene>
<dbReference type="Proteomes" id="UP000789595">
    <property type="component" value="Unassembled WGS sequence"/>
</dbReference>
<feature type="chain" id="PRO_5035214465" evidence="2">
    <location>
        <begin position="23"/>
        <end position="243"/>
    </location>
</feature>
<evidence type="ECO:0000313" key="4">
    <source>
        <dbReference type="Proteomes" id="UP000789595"/>
    </source>
</evidence>
<proteinExistence type="predicted"/>
<keyword evidence="4" id="KW-1185">Reference proteome</keyword>
<dbReference type="EMBL" id="CAKKNE010000001">
    <property type="protein sequence ID" value="CAH0364213.1"/>
    <property type="molecule type" value="Genomic_DNA"/>
</dbReference>
<sequence>MRRPTALLVIGGAVALVPRATPARPRTRLQASLDSFLADRSAAKLFYDGVTDGALKSYAGDALPDNSLDDQKKISALVDYMHTELMKKSMMADYTDEAAPLGDEFDDFIEEGRKMLAISHSRVCGGSDEVAVSETVWPALAELFKDEKEDSGILCLLPDFNSDPATFLDQEVVEPLSQMGFGDRLEACVYAKKDGAPHNSFRIIVSPSAVPADAPNKSDDKDTMSAADAADEEAGRSGEGKVI</sequence>
<organism evidence="3 4">
    <name type="scientific">Pelagomonas calceolata</name>
    <dbReference type="NCBI Taxonomy" id="35677"/>
    <lineage>
        <taxon>Eukaryota</taxon>
        <taxon>Sar</taxon>
        <taxon>Stramenopiles</taxon>
        <taxon>Ochrophyta</taxon>
        <taxon>Pelagophyceae</taxon>
        <taxon>Pelagomonadales</taxon>
        <taxon>Pelagomonadaceae</taxon>
        <taxon>Pelagomonas</taxon>
    </lineage>
</organism>